<evidence type="ECO:0000256" key="2">
    <source>
        <dbReference type="ARBA" id="ARBA00023125"/>
    </source>
</evidence>
<name>A0ABX1BQP8_9ACTN</name>
<organism evidence="5 6">
    <name type="scientific">Nonomuraea composti</name>
    <dbReference type="NCBI Taxonomy" id="2720023"/>
    <lineage>
        <taxon>Bacteria</taxon>
        <taxon>Bacillati</taxon>
        <taxon>Actinomycetota</taxon>
        <taxon>Actinomycetes</taxon>
        <taxon>Streptosporangiales</taxon>
        <taxon>Streptosporangiaceae</taxon>
        <taxon>Nonomuraea</taxon>
    </lineage>
</organism>
<dbReference type="Gene3D" id="1.10.10.10">
    <property type="entry name" value="Winged helix-like DNA-binding domain superfamily/Winged helix DNA-binding domain"/>
    <property type="match status" value="1"/>
</dbReference>
<dbReference type="Proteomes" id="UP000696294">
    <property type="component" value="Unassembled WGS sequence"/>
</dbReference>
<sequence length="272" mass="30517">MYRRVKELGVVSEGILIDQIDPSSDRAVFRQIADQLRQAIENGRLREGEKLPSEAELIEHYGVARMTVRQAIQELRNEGLAVAEHGRGVFVRRRPPVKRLASDRFARRHRKDGKAAFLAESEAVGAKPQVDHIAISEMQPPQEISERLRIAPDTTVVARSRRYLRDGHPVELATSYIPVEIARGTQIMEPNSGPGGIYARIEDQGHTLERFVEDVSTRMPTREEAKLLNLSAGTPVFRLIRTAYDLEGMAVEVCDTIMSGDAFLLSYELPAH</sequence>
<dbReference type="CDD" id="cd07377">
    <property type="entry name" value="WHTH_GntR"/>
    <property type="match status" value="1"/>
</dbReference>
<accession>A0ABX1BQP8</accession>
<dbReference type="InterPro" id="IPR050679">
    <property type="entry name" value="Bact_HTH_transcr_reg"/>
</dbReference>
<evidence type="ECO:0000259" key="4">
    <source>
        <dbReference type="PROSITE" id="PS50949"/>
    </source>
</evidence>
<evidence type="ECO:0000313" key="6">
    <source>
        <dbReference type="Proteomes" id="UP000696294"/>
    </source>
</evidence>
<dbReference type="InterPro" id="IPR036388">
    <property type="entry name" value="WH-like_DNA-bd_sf"/>
</dbReference>
<evidence type="ECO:0000256" key="3">
    <source>
        <dbReference type="ARBA" id="ARBA00023163"/>
    </source>
</evidence>
<keyword evidence="2" id="KW-0238">DNA-binding</keyword>
<dbReference type="EMBL" id="JAATEP010000105">
    <property type="protein sequence ID" value="NJP98750.1"/>
    <property type="molecule type" value="Genomic_DNA"/>
</dbReference>
<dbReference type="PRINTS" id="PR00035">
    <property type="entry name" value="HTHGNTR"/>
</dbReference>
<proteinExistence type="predicted"/>
<dbReference type="InterPro" id="IPR028978">
    <property type="entry name" value="Chorismate_lyase_/UTRA_dom_sf"/>
</dbReference>
<dbReference type="SUPFAM" id="SSF46785">
    <property type="entry name" value="Winged helix' DNA-binding domain"/>
    <property type="match status" value="1"/>
</dbReference>
<keyword evidence="6" id="KW-1185">Reference proteome</keyword>
<reference evidence="5 6" key="1">
    <citation type="submission" date="2020-03" db="EMBL/GenBank/DDBJ databases">
        <title>WGS of actinomycetes isolated from Thailand.</title>
        <authorList>
            <person name="Thawai C."/>
        </authorList>
    </citation>
    <scope>NUCLEOTIDE SEQUENCE [LARGE SCALE GENOMIC DNA]</scope>
    <source>
        <strain evidence="5 6">FMUSA5-5</strain>
    </source>
</reference>
<dbReference type="InterPro" id="IPR011663">
    <property type="entry name" value="UTRA"/>
</dbReference>
<dbReference type="SMART" id="SM00345">
    <property type="entry name" value="HTH_GNTR"/>
    <property type="match status" value="1"/>
</dbReference>
<gene>
    <name evidence="5" type="ORF">HCN51_56620</name>
</gene>
<dbReference type="InterPro" id="IPR000524">
    <property type="entry name" value="Tscrpt_reg_HTH_GntR"/>
</dbReference>
<dbReference type="PANTHER" id="PTHR44846:SF17">
    <property type="entry name" value="GNTR-FAMILY TRANSCRIPTIONAL REGULATOR"/>
    <property type="match status" value="1"/>
</dbReference>
<evidence type="ECO:0000313" key="5">
    <source>
        <dbReference type="EMBL" id="NJP98750.1"/>
    </source>
</evidence>
<dbReference type="InterPro" id="IPR036390">
    <property type="entry name" value="WH_DNA-bd_sf"/>
</dbReference>
<feature type="domain" description="HTH gntR-type" evidence="4">
    <location>
        <begin position="26"/>
        <end position="94"/>
    </location>
</feature>
<keyword evidence="3" id="KW-0804">Transcription</keyword>
<dbReference type="Pfam" id="PF07702">
    <property type="entry name" value="UTRA"/>
    <property type="match status" value="1"/>
</dbReference>
<keyword evidence="1" id="KW-0805">Transcription regulation</keyword>
<dbReference type="SMART" id="SM00866">
    <property type="entry name" value="UTRA"/>
    <property type="match status" value="1"/>
</dbReference>
<dbReference type="PANTHER" id="PTHR44846">
    <property type="entry name" value="MANNOSYL-D-GLYCERATE TRANSPORT/METABOLISM SYSTEM REPRESSOR MNGR-RELATED"/>
    <property type="match status" value="1"/>
</dbReference>
<dbReference type="Gene3D" id="3.40.1410.10">
    <property type="entry name" value="Chorismate lyase-like"/>
    <property type="match status" value="1"/>
</dbReference>
<dbReference type="Pfam" id="PF00392">
    <property type="entry name" value="GntR"/>
    <property type="match status" value="1"/>
</dbReference>
<dbReference type="PROSITE" id="PS50949">
    <property type="entry name" value="HTH_GNTR"/>
    <property type="match status" value="1"/>
</dbReference>
<dbReference type="SUPFAM" id="SSF64288">
    <property type="entry name" value="Chorismate lyase-like"/>
    <property type="match status" value="1"/>
</dbReference>
<comment type="caution">
    <text evidence="5">The sequence shown here is derived from an EMBL/GenBank/DDBJ whole genome shotgun (WGS) entry which is preliminary data.</text>
</comment>
<evidence type="ECO:0000256" key="1">
    <source>
        <dbReference type="ARBA" id="ARBA00023015"/>
    </source>
</evidence>
<protein>
    <submittedName>
        <fullName evidence="5">GntR family transcriptional regulator</fullName>
    </submittedName>
</protein>